<feature type="short sequence motif" description="GXGXXG" evidence="4">
    <location>
        <begin position="13"/>
        <end position="18"/>
    </location>
</feature>
<dbReference type="EMBL" id="FOAB01000003">
    <property type="protein sequence ID" value="SEL10218.1"/>
    <property type="molecule type" value="Genomic_DNA"/>
</dbReference>
<dbReference type="InterPro" id="IPR016035">
    <property type="entry name" value="Acyl_Trfase/lysoPLipase"/>
</dbReference>
<dbReference type="RefSeq" id="WP_091407509.1">
    <property type="nucleotide sequence ID" value="NZ_FOAB01000003.1"/>
</dbReference>
<keyword evidence="3 4" id="KW-0443">Lipid metabolism</keyword>
<evidence type="ECO:0000256" key="2">
    <source>
        <dbReference type="ARBA" id="ARBA00022963"/>
    </source>
</evidence>
<dbReference type="GO" id="GO:0016042">
    <property type="term" value="P:lipid catabolic process"/>
    <property type="evidence" value="ECO:0007669"/>
    <property type="project" value="UniProtKB-UniRule"/>
</dbReference>
<accession>A0A1H7MH42</accession>
<dbReference type="InterPro" id="IPR050301">
    <property type="entry name" value="NTE"/>
</dbReference>
<keyword evidence="1 4" id="KW-0378">Hydrolase</keyword>
<feature type="active site" description="Nucleophile" evidence="4">
    <location>
        <position position="42"/>
    </location>
</feature>
<feature type="domain" description="PNPLA" evidence="5">
    <location>
        <begin position="9"/>
        <end position="167"/>
    </location>
</feature>
<feature type="short sequence motif" description="DGA/G" evidence="4">
    <location>
        <begin position="154"/>
        <end position="156"/>
    </location>
</feature>
<dbReference type="Gene3D" id="3.40.1090.10">
    <property type="entry name" value="Cytosolic phospholipase A2 catalytic domain"/>
    <property type="match status" value="2"/>
</dbReference>
<dbReference type="AlphaFoldDB" id="A0A1H7MH42"/>
<dbReference type="CDD" id="cd07205">
    <property type="entry name" value="Pat_PNPLA6_PNPLA7_NTE1_like"/>
    <property type="match status" value="1"/>
</dbReference>
<protein>
    <submittedName>
        <fullName evidence="6">NTE family protein</fullName>
    </submittedName>
</protein>
<dbReference type="SUPFAM" id="SSF52151">
    <property type="entry name" value="FabD/lysophospholipase-like"/>
    <property type="match status" value="1"/>
</dbReference>
<evidence type="ECO:0000313" key="6">
    <source>
        <dbReference type="EMBL" id="SEL10218.1"/>
    </source>
</evidence>
<evidence type="ECO:0000256" key="3">
    <source>
        <dbReference type="ARBA" id="ARBA00023098"/>
    </source>
</evidence>
<feature type="short sequence motif" description="GXSXG" evidence="4">
    <location>
        <begin position="40"/>
        <end position="44"/>
    </location>
</feature>
<name>A0A1H7MH42_AQUAM</name>
<keyword evidence="7" id="KW-1185">Reference proteome</keyword>
<dbReference type="Pfam" id="PF01734">
    <property type="entry name" value="Patatin"/>
    <property type="match status" value="1"/>
</dbReference>
<proteinExistence type="predicted"/>
<evidence type="ECO:0000313" key="7">
    <source>
        <dbReference type="Proteomes" id="UP000198521"/>
    </source>
</evidence>
<dbReference type="PANTHER" id="PTHR14226">
    <property type="entry name" value="NEUROPATHY TARGET ESTERASE/SWISS CHEESE D.MELANOGASTER"/>
    <property type="match status" value="1"/>
</dbReference>
<dbReference type="GO" id="GO:0016787">
    <property type="term" value="F:hydrolase activity"/>
    <property type="evidence" value="ECO:0007669"/>
    <property type="project" value="UniProtKB-UniRule"/>
</dbReference>
<dbReference type="PANTHER" id="PTHR14226:SF29">
    <property type="entry name" value="NEUROPATHY TARGET ESTERASE SWS"/>
    <property type="match status" value="1"/>
</dbReference>
<feature type="active site" description="Proton acceptor" evidence="4">
    <location>
        <position position="154"/>
    </location>
</feature>
<gene>
    <name evidence="6" type="ORF">SAMN04487910_1724</name>
</gene>
<sequence>METLKNVGLVLSGGGFKGVAHIGAIKAIEEAGLFPNYVSGTSAGAIVGSLYAAGHSIEKIKSFFSKTPLFKLNRFTRKKAGFLDSEKFYDDLINYFNENSFESLEKKLFVTATNLLAGTVTVFNEGELIKPILASAAFPGVFSPIQIGDQLYSDGGILDNFPITPIKKQCDMIIGIDVTPIRKPKLTDFRHAYNVMQRAYYLRAMPNSETKFDECDLVIQPKKLTNHGLFSSGNLDQIFELGYQEAKQQLEQYFENQK</sequence>
<organism evidence="6 7">
    <name type="scientific">Aquimarina amphilecti</name>
    <dbReference type="NCBI Taxonomy" id="1038014"/>
    <lineage>
        <taxon>Bacteria</taxon>
        <taxon>Pseudomonadati</taxon>
        <taxon>Bacteroidota</taxon>
        <taxon>Flavobacteriia</taxon>
        <taxon>Flavobacteriales</taxon>
        <taxon>Flavobacteriaceae</taxon>
        <taxon>Aquimarina</taxon>
    </lineage>
</organism>
<dbReference type="InterPro" id="IPR002641">
    <property type="entry name" value="PNPLA_dom"/>
</dbReference>
<keyword evidence="2 4" id="KW-0442">Lipid degradation</keyword>
<evidence type="ECO:0000259" key="5">
    <source>
        <dbReference type="PROSITE" id="PS51635"/>
    </source>
</evidence>
<evidence type="ECO:0000256" key="1">
    <source>
        <dbReference type="ARBA" id="ARBA00022801"/>
    </source>
</evidence>
<dbReference type="Proteomes" id="UP000198521">
    <property type="component" value="Unassembled WGS sequence"/>
</dbReference>
<dbReference type="OrthoDB" id="9770965at2"/>
<dbReference type="PROSITE" id="PS51635">
    <property type="entry name" value="PNPLA"/>
    <property type="match status" value="1"/>
</dbReference>
<dbReference type="STRING" id="1038014.SAMN04487910_1724"/>
<evidence type="ECO:0000256" key="4">
    <source>
        <dbReference type="PROSITE-ProRule" id="PRU01161"/>
    </source>
</evidence>
<reference evidence="6 7" key="1">
    <citation type="submission" date="2016-10" db="EMBL/GenBank/DDBJ databases">
        <authorList>
            <person name="de Groot N.N."/>
        </authorList>
    </citation>
    <scope>NUCLEOTIDE SEQUENCE [LARGE SCALE GENOMIC DNA]</scope>
    <source>
        <strain evidence="6 7">DSM 25232</strain>
    </source>
</reference>